<reference evidence="4 5" key="1">
    <citation type="journal article" date="2018" name="BMC Genomics">
        <title>The genome of Naegleria lovaniensis, the basis for a comparative approach to unravel pathogenicity factors of the human pathogenic amoeba N. fowleri.</title>
        <authorList>
            <person name="Liechti N."/>
            <person name="Schurch N."/>
            <person name="Bruggmann R."/>
            <person name="Wittwer M."/>
        </authorList>
    </citation>
    <scope>NUCLEOTIDE SEQUENCE [LARGE SCALE GENOMIC DNA]</scope>
    <source>
        <strain evidence="4 5">ATCC 30569</strain>
    </source>
</reference>
<evidence type="ECO:0000256" key="2">
    <source>
        <dbReference type="SAM" id="MobiDB-lite"/>
    </source>
</evidence>
<dbReference type="GO" id="GO:0003677">
    <property type="term" value="F:DNA binding"/>
    <property type="evidence" value="ECO:0007669"/>
    <property type="project" value="UniProtKB-UniRule"/>
</dbReference>
<dbReference type="GeneID" id="68096063"/>
<keyword evidence="1" id="KW-0238">DNA-binding</keyword>
<dbReference type="SMART" id="SM00398">
    <property type="entry name" value="HMG"/>
    <property type="match status" value="1"/>
</dbReference>
<dbReference type="AlphaFoldDB" id="A0AA88H5H3"/>
<dbReference type="InterPro" id="IPR009071">
    <property type="entry name" value="HMG_box_dom"/>
</dbReference>
<keyword evidence="1" id="KW-0539">Nucleus</keyword>
<comment type="caution">
    <text evidence="4">The sequence shown here is derived from an EMBL/GenBank/DDBJ whole genome shotgun (WGS) entry which is preliminary data.</text>
</comment>
<feature type="compositionally biased region" description="Acidic residues" evidence="2">
    <location>
        <begin position="1"/>
        <end position="15"/>
    </location>
</feature>
<feature type="region of interest" description="Disordered" evidence="2">
    <location>
        <begin position="1"/>
        <end position="41"/>
    </location>
</feature>
<gene>
    <name evidence="4" type="ORF">C9374_003608</name>
</gene>
<accession>A0AA88H5H3</accession>
<dbReference type="GO" id="GO:0005634">
    <property type="term" value="C:nucleus"/>
    <property type="evidence" value="ECO:0007669"/>
    <property type="project" value="UniProtKB-UniRule"/>
</dbReference>
<organism evidence="4 5">
    <name type="scientific">Naegleria lovaniensis</name>
    <name type="common">Amoeba</name>
    <dbReference type="NCBI Taxonomy" id="51637"/>
    <lineage>
        <taxon>Eukaryota</taxon>
        <taxon>Discoba</taxon>
        <taxon>Heterolobosea</taxon>
        <taxon>Tetramitia</taxon>
        <taxon>Eutetramitia</taxon>
        <taxon>Vahlkampfiidae</taxon>
        <taxon>Naegleria</taxon>
    </lineage>
</organism>
<dbReference type="RefSeq" id="XP_044555738.1">
    <property type="nucleotide sequence ID" value="XM_044693155.1"/>
</dbReference>
<keyword evidence="5" id="KW-1185">Reference proteome</keyword>
<dbReference type="PROSITE" id="PS50118">
    <property type="entry name" value="HMG_BOX_2"/>
    <property type="match status" value="1"/>
</dbReference>
<dbReference type="InterPro" id="IPR036910">
    <property type="entry name" value="HMG_box_dom_sf"/>
</dbReference>
<feature type="DNA-binding region" description="HMG box" evidence="1">
    <location>
        <begin position="33"/>
        <end position="88"/>
    </location>
</feature>
<feature type="region of interest" description="Disordered" evidence="2">
    <location>
        <begin position="84"/>
        <end position="105"/>
    </location>
</feature>
<evidence type="ECO:0000256" key="1">
    <source>
        <dbReference type="PROSITE-ProRule" id="PRU00267"/>
    </source>
</evidence>
<feature type="domain" description="HMG box" evidence="3">
    <location>
        <begin position="33"/>
        <end position="88"/>
    </location>
</feature>
<evidence type="ECO:0000313" key="4">
    <source>
        <dbReference type="EMBL" id="KAG2393844.1"/>
    </source>
</evidence>
<dbReference type="SUPFAM" id="SSF47095">
    <property type="entry name" value="HMG-box"/>
    <property type="match status" value="1"/>
</dbReference>
<evidence type="ECO:0000313" key="5">
    <source>
        <dbReference type="Proteomes" id="UP000816034"/>
    </source>
</evidence>
<name>A0AA88H5H3_NAELO</name>
<proteinExistence type="predicted"/>
<evidence type="ECO:0000259" key="3">
    <source>
        <dbReference type="PROSITE" id="PS50118"/>
    </source>
</evidence>
<dbReference type="Gene3D" id="1.10.30.10">
    <property type="entry name" value="High mobility group box domain"/>
    <property type="match status" value="1"/>
</dbReference>
<dbReference type="EMBL" id="PYSW02000001">
    <property type="protein sequence ID" value="KAG2393844.1"/>
    <property type="molecule type" value="Genomic_DNA"/>
</dbReference>
<protein>
    <recommendedName>
        <fullName evidence="3">HMG box domain-containing protein</fullName>
    </recommendedName>
</protein>
<dbReference type="Proteomes" id="UP000816034">
    <property type="component" value="Unassembled WGS sequence"/>
</dbReference>
<feature type="compositionally biased region" description="Acidic residues" evidence="2">
    <location>
        <begin position="94"/>
        <end position="105"/>
    </location>
</feature>
<sequence length="105" mass="12489">MEEFESFSDEEESVESDEKNQRKRIKKDKNEVPKKPPTSYMLISKEQETGLVKKIGLWHAMKDEERKSYHDKAAKLKKEYELVKAKTSKKRKEEEEESSAEEESY</sequence>